<gene>
    <name evidence="2" type="ORF">TSAR_006310</name>
</gene>
<sequence>MDRFIRSTRGRKFESTRQIGLGPRKESDIHI</sequence>
<proteinExistence type="predicted"/>
<keyword evidence="3" id="KW-1185">Reference proteome</keyword>
<reference evidence="2 3" key="1">
    <citation type="journal article" date="2017" name="Curr. Biol.">
        <title>The Evolution of Venom by Co-option of Single-Copy Genes.</title>
        <authorList>
            <person name="Martinson E.O."/>
            <person name="Mrinalini"/>
            <person name="Kelkar Y.D."/>
            <person name="Chang C.H."/>
            <person name="Werren J.H."/>
        </authorList>
    </citation>
    <scope>NUCLEOTIDE SEQUENCE [LARGE SCALE GENOMIC DNA]</scope>
    <source>
        <strain evidence="2 3">Alberta</strain>
        <tissue evidence="2">Whole body</tissue>
    </source>
</reference>
<dbReference type="AlphaFoldDB" id="A0A232FK24"/>
<evidence type="ECO:0000256" key="1">
    <source>
        <dbReference type="SAM" id="MobiDB-lite"/>
    </source>
</evidence>
<protein>
    <submittedName>
        <fullName evidence="2">Uncharacterized protein</fullName>
    </submittedName>
</protein>
<dbReference type="Proteomes" id="UP000215335">
    <property type="component" value="Unassembled WGS sequence"/>
</dbReference>
<comment type="caution">
    <text evidence="2">The sequence shown here is derived from an EMBL/GenBank/DDBJ whole genome shotgun (WGS) entry which is preliminary data.</text>
</comment>
<feature type="region of interest" description="Disordered" evidence="1">
    <location>
        <begin position="1"/>
        <end position="31"/>
    </location>
</feature>
<feature type="compositionally biased region" description="Basic and acidic residues" evidence="1">
    <location>
        <begin position="1"/>
        <end position="15"/>
    </location>
</feature>
<accession>A0A232FK24</accession>
<dbReference type="EMBL" id="NNAY01000116">
    <property type="protein sequence ID" value="OXU30818.1"/>
    <property type="molecule type" value="Genomic_DNA"/>
</dbReference>
<organism evidence="2 3">
    <name type="scientific">Trichomalopsis sarcophagae</name>
    <dbReference type="NCBI Taxonomy" id="543379"/>
    <lineage>
        <taxon>Eukaryota</taxon>
        <taxon>Metazoa</taxon>
        <taxon>Ecdysozoa</taxon>
        <taxon>Arthropoda</taxon>
        <taxon>Hexapoda</taxon>
        <taxon>Insecta</taxon>
        <taxon>Pterygota</taxon>
        <taxon>Neoptera</taxon>
        <taxon>Endopterygota</taxon>
        <taxon>Hymenoptera</taxon>
        <taxon>Apocrita</taxon>
        <taxon>Proctotrupomorpha</taxon>
        <taxon>Chalcidoidea</taxon>
        <taxon>Pteromalidae</taxon>
        <taxon>Pteromalinae</taxon>
        <taxon>Trichomalopsis</taxon>
    </lineage>
</organism>
<evidence type="ECO:0000313" key="3">
    <source>
        <dbReference type="Proteomes" id="UP000215335"/>
    </source>
</evidence>
<name>A0A232FK24_9HYME</name>
<evidence type="ECO:0000313" key="2">
    <source>
        <dbReference type="EMBL" id="OXU30818.1"/>
    </source>
</evidence>